<dbReference type="AlphaFoldDB" id="A0A081C0J4"/>
<organism evidence="2">
    <name type="scientific">Vecturithrix granuli</name>
    <dbReference type="NCBI Taxonomy" id="1499967"/>
    <lineage>
        <taxon>Bacteria</taxon>
        <taxon>Candidatus Moduliflexota</taxon>
        <taxon>Candidatus Vecturitrichia</taxon>
        <taxon>Candidatus Vecturitrichales</taxon>
        <taxon>Candidatus Vecturitrichaceae</taxon>
        <taxon>Candidatus Vecturithrix</taxon>
    </lineage>
</organism>
<sequence>MKEQLADWMLMLSGFGSQKMEDIGILAFIFVMGVSVLASIFISFLYSYFYQSRSTGSQVHRAFPLLGLSITAIFICIQFSLPLSLGLLGALSIVRFRTPIKEPEEIGFIMLVIAASIACATFNLAFLVLLLLIAVIALTLINLGPRMFKEANHDGVLLITLAEQDYHAKSSDLMHLLETKLYKGRLGSISKNGDQVVIAYNFARPKKWTVAEFQTELQRIIGDAAFNIFFNQPGMI</sequence>
<dbReference type="Pfam" id="PF16316">
    <property type="entry name" value="DUF4956"/>
    <property type="match status" value="1"/>
</dbReference>
<dbReference type="STRING" id="1499967.U27_05072"/>
<dbReference type="eggNOG" id="ENOG5031JIG">
    <property type="taxonomic scope" value="Bacteria"/>
</dbReference>
<keyword evidence="1" id="KW-0812">Transmembrane</keyword>
<accession>A0A081C0J4</accession>
<feature type="transmembrane region" description="Helical" evidence="1">
    <location>
        <begin position="108"/>
        <end position="141"/>
    </location>
</feature>
<dbReference type="InterPro" id="IPR032531">
    <property type="entry name" value="DUF4956"/>
</dbReference>
<name>A0A081C0J4_VECG1</name>
<protein>
    <recommendedName>
        <fullName evidence="4">DUF4956 domain-containing protein</fullName>
    </recommendedName>
</protein>
<dbReference type="Proteomes" id="UP000030661">
    <property type="component" value="Unassembled WGS sequence"/>
</dbReference>
<reference evidence="2" key="1">
    <citation type="journal article" date="2015" name="PeerJ">
        <title>First genomic representation of candidate bacterial phylum KSB3 points to enhanced environmental sensing as a trigger of wastewater bulking.</title>
        <authorList>
            <person name="Sekiguchi Y."/>
            <person name="Ohashi A."/>
            <person name="Parks D.H."/>
            <person name="Yamauchi T."/>
            <person name="Tyson G.W."/>
            <person name="Hugenholtz P."/>
        </authorList>
    </citation>
    <scope>NUCLEOTIDE SEQUENCE [LARGE SCALE GENOMIC DNA]</scope>
</reference>
<evidence type="ECO:0000313" key="2">
    <source>
        <dbReference type="EMBL" id="GAK58099.1"/>
    </source>
</evidence>
<proteinExistence type="predicted"/>
<evidence type="ECO:0008006" key="4">
    <source>
        <dbReference type="Google" id="ProtNLM"/>
    </source>
</evidence>
<keyword evidence="1" id="KW-0472">Membrane</keyword>
<dbReference type="HOGENOM" id="CLU_1154996_0_0_0"/>
<gene>
    <name evidence="2" type="ORF">U27_05072</name>
</gene>
<dbReference type="EMBL" id="DF820467">
    <property type="protein sequence ID" value="GAK58099.1"/>
    <property type="molecule type" value="Genomic_DNA"/>
</dbReference>
<keyword evidence="1" id="KW-1133">Transmembrane helix</keyword>
<keyword evidence="3" id="KW-1185">Reference proteome</keyword>
<evidence type="ECO:0000313" key="3">
    <source>
        <dbReference type="Proteomes" id="UP000030661"/>
    </source>
</evidence>
<feature type="transmembrane region" description="Helical" evidence="1">
    <location>
        <begin position="62"/>
        <end position="88"/>
    </location>
</feature>
<feature type="transmembrane region" description="Helical" evidence="1">
    <location>
        <begin position="23"/>
        <end position="50"/>
    </location>
</feature>
<evidence type="ECO:0000256" key="1">
    <source>
        <dbReference type="SAM" id="Phobius"/>
    </source>
</evidence>